<proteinExistence type="predicted"/>
<gene>
    <name evidence="1" type="ORF">AMTR_s00076p00107470</name>
</gene>
<dbReference type="EMBL" id="KI394182">
    <property type="protein sequence ID" value="ERN04664.1"/>
    <property type="molecule type" value="Genomic_DNA"/>
</dbReference>
<dbReference type="Proteomes" id="UP000017836">
    <property type="component" value="Unassembled WGS sequence"/>
</dbReference>
<dbReference type="Gramene" id="ERN04664">
    <property type="protein sequence ID" value="ERN04664"/>
    <property type="gene ID" value="AMTR_s00076p00107470"/>
</dbReference>
<sequence length="154" mass="16735">MCTPRAIMHDASASAHVSLSVRATVRLSCMAIRPLVTLQPLTSVWPFDSLWLHSENIFGIPPEHSLPLPELSDQTPAVEIPLELSLPMSELSHRHTRYQNPVGALSTPARALSRAHCCRNPSTTNLARILRPLAGTPATCLVAPTRNLPCSPLP</sequence>
<evidence type="ECO:0000313" key="1">
    <source>
        <dbReference type="EMBL" id="ERN04664.1"/>
    </source>
</evidence>
<name>W1PAI1_AMBTC</name>
<dbReference type="HOGENOM" id="CLU_1706648_0_0_1"/>
<accession>W1PAI1</accession>
<reference evidence="2" key="1">
    <citation type="journal article" date="2013" name="Science">
        <title>The Amborella genome and the evolution of flowering plants.</title>
        <authorList>
            <consortium name="Amborella Genome Project"/>
        </authorList>
    </citation>
    <scope>NUCLEOTIDE SEQUENCE [LARGE SCALE GENOMIC DNA]</scope>
</reference>
<organism evidence="1 2">
    <name type="scientific">Amborella trichopoda</name>
    <dbReference type="NCBI Taxonomy" id="13333"/>
    <lineage>
        <taxon>Eukaryota</taxon>
        <taxon>Viridiplantae</taxon>
        <taxon>Streptophyta</taxon>
        <taxon>Embryophyta</taxon>
        <taxon>Tracheophyta</taxon>
        <taxon>Spermatophyta</taxon>
        <taxon>Magnoliopsida</taxon>
        <taxon>Amborellales</taxon>
        <taxon>Amborellaceae</taxon>
        <taxon>Amborella</taxon>
    </lineage>
</organism>
<evidence type="ECO:0000313" key="2">
    <source>
        <dbReference type="Proteomes" id="UP000017836"/>
    </source>
</evidence>
<keyword evidence="2" id="KW-1185">Reference proteome</keyword>
<dbReference type="AlphaFoldDB" id="W1PAI1"/>
<protein>
    <submittedName>
        <fullName evidence="1">Uncharacterized protein</fullName>
    </submittedName>
</protein>